<evidence type="ECO:0000256" key="3">
    <source>
        <dbReference type="ARBA" id="ARBA00022833"/>
    </source>
</evidence>
<keyword evidence="7" id="KW-1185">Reference proteome</keyword>
<keyword evidence="3" id="KW-0862">Zinc</keyword>
<dbReference type="InterPro" id="IPR006680">
    <property type="entry name" value="Amidohydro-rel"/>
</dbReference>
<dbReference type="InterPro" id="IPR032466">
    <property type="entry name" value="Metal_Hydrolase"/>
</dbReference>
<dbReference type="Proteomes" id="UP001281130">
    <property type="component" value="Unassembled WGS sequence"/>
</dbReference>
<dbReference type="HOGENOM" id="CLU_012358_2_3_11"/>
<dbReference type="PANTHER" id="PTHR43794:SF11">
    <property type="entry name" value="AMIDOHYDROLASE-RELATED DOMAIN-CONTAINING PROTEIN"/>
    <property type="match status" value="1"/>
</dbReference>
<keyword evidence="2 5" id="KW-0378">Hydrolase</keyword>
<dbReference type="InterPro" id="IPR050287">
    <property type="entry name" value="MTA/SAH_deaminase"/>
</dbReference>
<dbReference type="Proteomes" id="UP000025229">
    <property type="component" value="Chromosome"/>
</dbReference>
<dbReference type="KEGG" id="rrd:RradSPS_1300"/>
<dbReference type="GO" id="GO:0102127">
    <property type="term" value="F:8-oxoguanine deaminase activity"/>
    <property type="evidence" value="ECO:0007669"/>
    <property type="project" value="UniProtKB-EC"/>
</dbReference>
<dbReference type="EC" id="3.5.4.32" evidence="6"/>
<gene>
    <name evidence="5" type="ORF">RradSPS_1300</name>
    <name evidence="6" type="ORF">SIL72_08115</name>
</gene>
<evidence type="ECO:0000313" key="5">
    <source>
        <dbReference type="EMBL" id="AHY46583.1"/>
    </source>
</evidence>
<evidence type="ECO:0000313" key="6">
    <source>
        <dbReference type="EMBL" id="MDX5893990.1"/>
    </source>
</evidence>
<accession>A0A023X2P5</accession>
<reference evidence="5 7" key="1">
    <citation type="submission" date="2014-03" db="EMBL/GenBank/DDBJ databases">
        <title>Complete genome sequence of the Radio-Resistant Rubrobacter radiotolerans RSPS-4.</title>
        <authorList>
            <person name="Egas C.C."/>
            <person name="Barroso C.C."/>
            <person name="Froufe H.J.C."/>
            <person name="Pacheco J.J."/>
            <person name="Albuquerque L.L."/>
            <person name="da Costa M.M.S."/>
        </authorList>
    </citation>
    <scope>NUCLEOTIDE SEQUENCE [LARGE SCALE GENOMIC DNA]</scope>
    <source>
        <strain evidence="5 7">RSPS-4</strain>
    </source>
</reference>
<dbReference type="AlphaFoldDB" id="A0A023X2P5"/>
<dbReference type="InterPro" id="IPR011059">
    <property type="entry name" value="Metal-dep_hydrolase_composite"/>
</dbReference>
<dbReference type="EMBL" id="CP007514">
    <property type="protein sequence ID" value="AHY46583.1"/>
    <property type="molecule type" value="Genomic_DNA"/>
</dbReference>
<evidence type="ECO:0000259" key="4">
    <source>
        <dbReference type="Pfam" id="PF01979"/>
    </source>
</evidence>
<dbReference type="PATRIC" id="fig|42256.3.peg.1317"/>
<dbReference type="SUPFAM" id="SSF51556">
    <property type="entry name" value="Metallo-dependent hydrolases"/>
    <property type="match status" value="1"/>
</dbReference>
<dbReference type="STRING" id="42256.RradSPS_1300"/>
<organism evidence="5 7">
    <name type="scientific">Rubrobacter radiotolerans</name>
    <name type="common">Arthrobacter radiotolerans</name>
    <dbReference type="NCBI Taxonomy" id="42256"/>
    <lineage>
        <taxon>Bacteria</taxon>
        <taxon>Bacillati</taxon>
        <taxon>Actinomycetota</taxon>
        <taxon>Rubrobacteria</taxon>
        <taxon>Rubrobacterales</taxon>
        <taxon>Rubrobacteraceae</taxon>
        <taxon>Rubrobacter</taxon>
    </lineage>
</organism>
<dbReference type="NCBIfam" id="NF006055">
    <property type="entry name" value="PRK08203.1"/>
    <property type="match status" value="1"/>
</dbReference>
<evidence type="ECO:0000256" key="1">
    <source>
        <dbReference type="ARBA" id="ARBA00022723"/>
    </source>
</evidence>
<proteinExistence type="predicted"/>
<keyword evidence="1" id="KW-0479">Metal-binding</keyword>
<dbReference type="GO" id="GO:0019239">
    <property type="term" value="F:deaminase activity"/>
    <property type="evidence" value="ECO:0007669"/>
    <property type="project" value="UniProtKB-ARBA"/>
</dbReference>
<dbReference type="OrthoDB" id="3189065at2"/>
<dbReference type="FunFam" id="3.20.20.140:FF:000014">
    <property type="entry name" value="5-methylthioadenosine/S-adenosylhomocysteine deaminase"/>
    <property type="match status" value="1"/>
</dbReference>
<name>A0A023X2P5_RUBRA</name>
<dbReference type="RefSeq" id="WP_038681501.1">
    <property type="nucleotide sequence ID" value="NZ_CP007514.1"/>
</dbReference>
<evidence type="ECO:0000256" key="2">
    <source>
        <dbReference type="ARBA" id="ARBA00022801"/>
    </source>
</evidence>
<dbReference type="PANTHER" id="PTHR43794">
    <property type="entry name" value="AMINOHYDROLASE SSNA-RELATED"/>
    <property type="match status" value="1"/>
</dbReference>
<sequence>MNETVVVENCYIATMDPAGTEHVCGHLVIEEGVISAVGEGRAPQVEGARRVDASGCLATPGLVNCHHHLYQWATRGLAVDATLFEWLVALYPVWAGIDEEVEYAAAKAGLAALALSGCTTSMDHHYVFPKGVGDLLEAEVRAAREVGLRFHPTRGSMDLGESDGGLPPDSVVEGRDEILAASEAAVDRYHDPAPGSMLRVALAPCSPFSVTRELMVESAELARRKGVRLHTHLAETLDEEEFCREKYGVRPVEYLEELGWLGDDVWLAHCVHLNEAEAERFGASGTGVAHCPSSNGRLGAGIAPVPELLRAGVAVGLGVDGAASNESGELGPEVRQALLAARYRGGPEALGVREALALATVHGARCLGREGEIGTLEVGKQADVALWRLDGPEGAGIEDPVAALVLGPDRSVETLLVGGRPVVEGGELLTVQRDEVARELKAASERLALRARRSKV</sequence>
<dbReference type="GO" id="GO:0046872">
    <property type="term" value="F:metal ion binding"/>
    <property type="evidence" value="ECO:0007669"/>
    <property type="project" value="UniProtKB-KW"/>
</dbReference>
<feature type="domain" description="Amidohydrolase-related" evidence="4">
    <location>
        <begin position="58"/>
        <end position="422"/>
    </location>
</feature>
<dbReference type="CDD" id="cd01298">
    <property type="entry name" value="ATZ_TRZ_like"/>
    <property type="match status" value="1"/>
</dbReference>
<dbReference type="Gene3D" id="2.30.40.10">
    <property type="entry name" value="Urease, subunit C, domain 1"/>
    <property type="match status" value="1"/>
</dbReference>
<dbReference type="EMBL" id="JAWXXX010000001">
    <property type="protein sequence ID" value="MDX5893990.1"/>
    <property type="molecule type" value="Genomic_DNA"/>
</dbReference>
<reference evidence="6" key="2">
    <citation type="submission" date="2023-11" db="EMBL/GenBank/DDBJ databases">
        <title>MicrobeMod: A computational toolkit for identifying prokaryotic methylation and restriction-modification with nanopore sequencing.</title>
        <authorList>
            <person name="Crits-Christoph A."/>
            <person name="Kang S.C."/>
            <person name="Lee H."/>
            <person name="Ostrov N."/>
        </authorList>
    </citation>
    <scope>NUCLEOTIDE SEQUENCE</scope>
    <source>
        <strain evidence="6">ATCC 51242</strain>
    </source>
</reference>
<evidence type="ECO:0000313" key="7">
    <source>
        <dbReference type="Proteomes" id="UP000025229"/>
    </source>
</evidence>
<dbReference type="SUPFAM" id="SSF51338">
    <property type="entry name" value="Composite domain of metallo-dependent hydrolases"/>
    <property type="match status" value="1"/>
</dbReference>
<dbReference type="eggNOG" id="COG0402">
    <property type="taxonomic scope" value="Bacteria"/>
</dbReference>
<protein>
    <submittedName>
        <fullName evidence="6">8-oxoguanine deaminase</fullName>
        <ecNumber evidence="6">3.5.4.32</ecNumber>
    </submittedName>
    <submittedName>
        <fullName evidence="5">Cytosine deaminase and related metal-dependent hydrolase</fullName>
    </submittedName>
</protein>
<dbReference type="Pfam" id="PF01979">
    <property type="entry name" value="Amidohydro_1"/>
    <property type="match status" value="1"/>
</dbReference>
<dbReference type="Gene3D" id="3.20.20.140">
    <property type="entry name" value="Metal-dependent hydrolases"/>
    <property type="match status" value="1"/>
</dbReference>